<dbReference type="Proteomes" id="UP000694888">
    <property type="component" value="Unplaced"/>
</dbReference>
<organism evidence="2 3">
    <name type="scientific">Aplysia californica</name>
    <name type="common">California sea hare</name>
    <dbReference type="NCBI Taxonomy" id="6500"/>
    <lineage>
        <taxon>Eukaryota</taxon>
        <taxon>Metazoa</taxon>
        <taxon>Spiralia</taxon>
        <taxon>Lophotrochozoa</taxon>
        <taxon>Mollusca</taxon>
        <taxon>Gastropoda</taxon>
        <taxon>Heterobranchia</taxon>
        <taxon>Euthyneura</taxon>
        <taxon>Tectipleura</taxon>
        <taxon>Aplysiida</taxon>
        <taxon>Aplysioidea</taxon>
        <taxon>Aplysiidae</taxon>
        <taxon>Aplysia</taxon>
    </lineage>
</organism>
<evidence type="ECO:0000256" key="1">
    <source>
        <dbReference type="SAM" id="SignalP"/>
    </source>
</evidence>
<protein>
    <submittedName>
        <fullName evidence="3">Uncharacterized protein LOC101864447</fullName>
    </submittedName>
</protein>
<dbReference type="PANTHER" id="PTHR35842">
    <property type="entry name" value="SI:CH211-67E16.11"/>
    <property type="match status" value="1"/>
</dbReference>
<name>A0ABM0JIZ5_APLCA</name>
<evidence type="ECO:0000313" key="3">
    <source>
        <dbReference type="RefSeq" id="XP_005094755.2"/>
    </source>
</evidence>
<sequence length="534" mass="61184">MLRQPLRACLHLAPVLWIVVGLSLRTSAVASVLHGMKPFWINTNELGFESKSRDQRWADEAYNFLHNIDCEHVTFTGTKECERLTNFPKESMTVYLAPSSSYGRYVSSIPDERLLRGEPHDAVLVLDPYPEMSFGHVVLVFFVDVGISRAACQKKEGIYLDHDECMHLVSRRRCRNLLERRSRRRNFAKRCEINFLPTVHLDTDRTLPKHNQLACKPDLMGFHQCPQLRPLNDTSRLLCDPLKENTQTCATTHETVRTSCRIFEICDQAVLVFGGWNRLTSHVSNEENIKGMYQLLRRNGFKRRNIKLFYANGVKEFQIEREPRQTAHPAAMKLALRYHLQRMCASPHCVDSLALYLNGPATHHGNMLLWDVNFNGMAEEEERYTVEELLSDLADCAARQVFLLVDQSYSGEISHALRSSTSHENVLVISSGKGFQYSYNSELTRYWSGQNDTRACVTDIYKSSLDFIEKSTPLMSNPGKVEKTLSGAPCDVTPPFSNRELRRDYFGCQNLPTAVWLREILRQSDDDIPEIPDA</sequence>
<feature type="signal peptide" evidence="1">
    <location>
        <begin position="1"/>
        <end position="30"/>
    </location>
</feature>
<dbReference type="GeneID" id="101864447"/>
<proteinExistence type="predicted"/>
<gene>
    <name evidence="3" type="primary">LOC101864447</name>
</gene>
<dbReference type="PANTHER" id="PTHR35842:SF1">
    <property type="entry name" value="SI:CH211-67E16.11"/>
    <property type="match status" value="1"/>
</dbReference>
<reference evidence="3" key="1">
    <citation type="submission" date="2025-08" db="UniProtKB">
        <authorList>
            <consortium name="RefSeq"/>
        </authorList>
    </citation>
    <scope>IDENTIFICATION</scope>
</reference>
<feature type="chain" id="PRO_5047394505" evidence="1">
    <location>
        <begin position="31"/>
        <end position="534"/>
    </location>
</feature>
<evidence type="ECO:0000313" key="2">
    <source>
        <dbReference type="Proteomes" id="UP000694888"/>
    </source>
</evidence>
<keyword evidence="2" id="KW-1185">Reference proteome</keyword>
<keyword evidence="1" id="KW-0732">Signal</keyword>
<dbReference type="RefSeq" id="XP_005094755.2">
    <property type="nucleotide sequence ID" value="XM_005094698.3"/>
</dbReference>
<accession>A0ABM0JIZ5</accession>